<comment type="subcellular location">
    <subcellularLocation>
        <location evidence="1">Cell membrane</location>
        <topology evidence="1">Single-pass type II membrane protein</topology>
    </subcellularLocation>
</comment>
<dbReference type="InterPro" id="IPR000718">
    <property type="entry name" value="Peptidase_M13"/>
</dbReference>
<keyword evidence="4" id="KW-0472">Membrane</keyword>
<feature type="transmembrane region" description="Helical" evidence="4">
    <location>
        <begin position="28"/>
        <end position="50"/>
    </location>
</feature>
<feature type="transmembrane region" description="Helical" evidence="4">
    <location>
        <begin position="671"/>
        <end position="694"/>
    </location>
</feature>
<comment type="similarity">
    <text evidence="2">Belongs to the peptidase M13 family.</text>
</comment>
<reference evidence="7" key="4">
    <citation type="submission" date="2015-06" db="UniProtKB">
        <authorList>
            <consortium name="EnsemblMetazoa"/>
        </authorList>
    </citation>
    <scope>IDENTIFICATION</scope>
</reference>
<evidence type="ECO:0000259" key="5">
    <source>
        <dbReference type="Pfam" id="PF05649"/>
    </source>
</evidence>
<evidence type="ECO:0000256" key="1">
    <source>
        <dbReference type="ARBA" id="ARBA00004401"/>
    </source>
</evidence>
<dbReference type="eggNOG" id="KOG3624">
    <property type="taxonomic scope" value="Eukaryota"/>
</dbReference>
<gene>
    <name evidence="6" type="ORF">AND_006998</name>
</gene>
<evidence type="ECO:0000256" key="3">
    <source>
        <dbReference type="SAM" id="MobiDB-lite"/>
    </source>
</evidence>
<dbReference type="PANTHER" id="PTHR11733:SF209">
    <property type="entry name" value="FI20018P1"/>
    <property type="match status" value="1"/>
</dbReference>
<feature type="compositionally biased region" description="Acidic residues" evidence="3">
    <location>
        <begin position="872"/>
        <end position="886"/>
    </location>
</feature>
<evidence type="ECO:0000313" key="8">
    <source>
        <dbReference type="Proteomes" id="UP000000673"/>
    </source>
</evidence>
<accession>W5JEM2</accession>
<feature type="compositionally biased region" description="Acidic residues" evidence="3">
    <location>
        <begin position="834"/>
        <end position="845"/>
    </location>
</feature>
<dbReference type="InterPro" id="IPR008753">
    <property type="entry name" value="Peptidase_M13_N"/>
</dbReference>
<dbReference type="VEuPathDB" id="VectorBase:ADAC006998"/>
<name>W5JEM2_ANODA</name>
<dbReference type="Gene3D" id="3.40.390.10">
    <property type="entry name" value="Collagenase (Catalytic Domain)"/>
    <property type="match status" value="3"/>
</dbReference>
<proteinExistence type="inferred from homology"/>
<protein>
    <recommendedName>
        <fullName evidence="5">Peptidase M13 N-terminal domain-containing protein</fullName>
    </recommendedName>
</protein>
<dbReference type="InterPro" id="IPR042089">
    <property type="entry name" value="Peptidase_M13_dom_2"/>
</dbReference>
<dbReference type="Gene3D" id="1.10.1380.10">
    <property type="entry name" value="Neutral endopeptidase , domain2"/>
    <property type="match status" value="2"/>
</dbReference>
<reference evidence="6" key="2">
    <citation type="submission" date="2010-05" db="EMBL/GenBank/DDBJ databases">
        <authorList>
            <person name="Almeida L.G."/>
            <person name="Nicolas M.F."/>
            <person name="Souza R.C."/>
            <person name="Vasconcelos A.T.R."/>
        </authorList>
    </citation>
    <scope>NUCLEOTIDE SEQUENCE</scope>
</reference>
<dbReference type="EnsemblMetazoa" id="ADAC006998-RA">
    <property type="protein sequence ID" value="ADAC006998-PA"/>
    <property type="gene ID" value="ADAC006998"/>
</dbReference>
<sequence length="910" mass="102370">MASLKNPVGWVCCAPCIWLRSSSAVHKMAITAATLLVTSLLVASPILFLISAAPSQLPRDCFAATDEDDCHPTPAPPPVCADPICRAAAISIASRMNWEVEPCREFKNYSCSSPESSLRAVKSAQEIADIQLQQLLSLNTTSGIFRKLGRLYGSCLRQELNDSSIRRRLDQLGGYLHIGSVGPQSISPLVAKIRSIGPLPLIGIYYDLSYGRNPQTLLIIDGPSTPPNILENPVRWHGPRAPPYDVDEVPELLGDLINIFLPLGLTGEQRQSERNLIFSFIRDLNQIRRNYVQKDFTSSYVLNNVTALANAHPFLAWPDLVPGNWSGPIVIRSPEYLRQLRKLLLQHQNRVIHNALLMLFALNTLPPGRPSPLVCTRATNWALPEVTSALFVAQYSEEVIRHAIQRTEEMFENMKQHLKRAPSLRGAALVRLSQLKVQAKVWPTLFNRSEIASVLDEIEISSDNWFENVLKIYEINNNRSRTINFTVDSSQTAYAYPQLSKVFYDTLSHSIVVPISVILVPYFNPMLPPYLHYASLGTTLAKEILRSITKAFETKVMQCVPSAVNVFSNASRMELLIHSGGLQIAYHTLLSLSGPIKGMNRLPGLSLTPPQIFFLISAQELCAASEYSGIDVNSSDFDEILTWLISQGGSAADVFQCHSTTKLSYQKNCDICYLSNMLQVLWNCILFLLLLGLFKASLGLRWRWIGAWKYHELHSSLVYDESSRLKQFLVNFVFFLVYPGVLVYRCYQAEARHGWVQEEDEQLVELTVDKGLGEDELLRRGMLRGRMIIQKQIVLNDSLEEEEEADLEVTPGVVQVDYDEDDSFEASIRGRNDNDDEEDDDGSYEESEKPLNLSKDCQMNSRRAEQRQSDSLSEEESDDSEDGDEVELFHSTMIRPKHAFSSTSTIKDFK</sequence>
<dbReference type="HOGENOM" id="CLU_014770_0_0_1"/>
<feature type="region of interest" description="Disordered" evidence="3">
    <location>
        <begin position="824"/>
        <end position="888"/>
    </location>
</feature>
<reference evidence="6 8" key="1">
    <citation type="journal article" date="2010" name="BMC Genomics">
        <title>Combination of measures distinguishes pre-miRNAs from other stem-loops in the genome of the newly sequenced Anopheles darlingi.</title>
        <authorList>
            <person name="Mendes N.D."/>
            <person name="Freitas A.T."/>
            <person name="Vasconcelos A.T."/>
            <person name="Sagot M.F."/>
        </authorList>
    </citation>
    <scope>NUCLEOTIDE SEQUENCE</scope>
</reference>
<dbReference type="GO" id="GO:0006508">
    <property type="term" value="P:proteolysis"/>
    <property type="evidence" value="ECO:0007669"/>
    <property type="project" value="InterPro"/>
</dbReference>
<dbReference type="STRING" id="43151.W5JEM2"/>
<evidence type="ECO:0000313" key="7">
    <source>
        <dbReference type="EnsemblMetazoa" id="ADAC006998-PA"/>
    </source>
</evidence>
<evidence type="ECO:0000313" key="6">
    <source>
        <dbReference type="EMBL" id="ETN61340.1"/>
    </source>
</evidence>
<dbReference type="OMA" id="KNCDICY"/>
<dbReference type="AlphaFoldDB" id="W5JEM2"/>
<keyword evidence="8" id="KW-1185">Reference proteome</keyword>
<dbReference type="PROSITE" id="PS51885">
    <property type="entry name" value="NEPRILYSIN"/>
    <property type="match status" value="1"/>
</dbReference>
<dbReference type="GO" id="GO:0005886">
    <property type="term" value="C:plasma membrane"/>
    <property type="evidence" value="ECO:0007669"/>
    <property type="project" value="UniProtKB-SubCell"/>
</dbReference>
<keyword evidence="4" id="KW-0812">Transmembrane</keyword>
<reference evidence="6" key="3">
    <citation type="journal article" date="2013" name="Nucleic Acids Res.">
        <title>The genome of Anopheles darlingi, the main neotropical malaria vector.</title>
        <authorList>
            <person name="Marinotti O."/>
            <person name="Cerqueira G.C."/>
            <person name="de Almeida L.G."/>
            <person name="Ferro M.I."/>
            <person name="Loreto E.L."/>
            <person name="Zaha A."/>
            <person name="Teixeira S.M."/>
            <person name="Wespiser A.R."/>
            <person name="Almeida E Silva A."/>
            <person name="Schlindwein A.D."/>
            <person name="Pacheco A.C."/>
            <person name="Silva A.L."/>
            <person name="Graveley B.R."/>
            <person name="Walenz B.P."/>
            <person name="Lima Bde A."/>
            <person name="Ribeiro C.A."/>
            <person name="Nunes-Silva C.G."/>
            <person name="de Carvalho C.R."/>
            <person name="Soares C.M."/>
            <person name="de Menezes C.B."/>
            <person name="Matiolli C."/>
            <person name="Caffrey D."/>
            <person name="Araujo D.A."/>
            <person name="de Oliveira D.M."/>
            <person name="Golenbock D."/>
            <person name="Grisard E.C."/>
            <person name="Fantinatti-Garboggini F."/>
            <person name="de Carvalho F.M."/>
            <person name="Barcellos F.G."/>
            <person name="Prosdocimi F."/>
            <person name="May G."/>
            <person name="Azevedo Junior G.M."/>
            <person name="Guimaraes G.M."/>
            <person name="Goldman G.H."/>
            <person name="Padilha I.Q."/>
            <person name="Batista Jda S."/>
            <person name="Ferro J.A."/>
            <person name="Ribeiro J.M."/>
            <person name="Fietto J.L."/>
            <person name="Dabbas K.M."/>
            <person name="Cerdeira L."/>
            <person name="Agnez-Lima L.F."/>
            <person name="Brocchi M."/>
            <person name="de Carvalho M.O."/>
            <person name="Teixeira Mde M."/>
            <person name="Diniz Maia Mde M."/>
            <person name="Goldman M.H."/>
            <person name="Cruz Schneider M.P."/>
            <person name="Felipe M.S."/>
            <person name="Hungria M."/>
            <person name="Nicolas M.F."/>
            <person name="Pereira M."/>
            <person name="Montes M.A."/>
            <person name="Cantao M.E."/>
            <person name="Vincentz M."/>
            <person name="Rafael M.S."/>
            <person name="Silverman N."/>
            <person name="Stoco P.H."/>
            <person name="Souza R.C."/>
            <person name="Vicentini R."/>
            <person name="Gazzinelli R.T."/>
            <person name="Neves Rde O."/>
            <person name="Silva R."/>
            <person name="Astolfi-Filho S."/>
            <person name="Maciel T.E."/>
            <person name="Urmenyi T.P."/>
            <person name="Tadei W.P."/>
            <person name="Camargo E.P."/>
            <person name="de Vasconcelos A.T."/>
        </authorList>
    </citation>
    <scope>NUCLEOTIDE SEQUENCE</scope>
</reference>
<feature type="transmembrane region" description="Helical" evidence="4">
    <location>
        <begin position="728"/>
        <end position="747"/>
    </location>
</feature>
<dbReference type="InterPro" id="IPR024079">
    <property type="entry name" value="MetalloPept_cat_dom_sf"/>
</dbReference>
<dbReference type="SUPFAM" id="SSF55486">
    <property type="entry name" value="Metalloproteases ('zincins'), catalytic domain"/>
    <property type="match status" value="1"/>
</dbReference>
<organism evidence="6">
    <name type="scientific">Anopheles darlingi</name>
    <name type="common">Mosquito</name>
    <dbReference type="NCBI Taxonomy" id="43151"/>
    <lineage>
        <taxon>Eukaryota</taxon>
        <taxon>Metazoa</taxon>
        <taxon>Ecdysozoa</taxon>
        <taxon>Arthropoda</taxon>
        <taxon>Hexapoda</taxon>
        <taxon>Insecta</taxon>
        <taxon>Pterygota</taxon>
        <taxon>Neoptera</taxon>
        <taxon>Endopterygota</taxon>
        <taxon>Diptera</taxon>
        <taxon>Nematocera</taxon>
        <taxon>Culicoidea</taxon>
        <taxon>Culicidae</taxon>
        <taxon>Anophelinae</taxon>
        <taxon>Anopheles</taxon>
    </lineage>
</organism>
<evidence type="ECO:0000256" key="2">
    <source>
        <dbReference type="ARBA" id="ARBA00007357"/>
    </source>
</evidence>
<dbReference type="VEuPathDB" id="VectorBase:ADAR2_011057"/>
<evidence type="ECO:0000256" key="4">
    <source>
        <dbReference type="SAM" id="Phobius"/>
    </source>
</evidence>
<feature type="domain" description="Peptidase M13 N-terminal" evidence="5">
    <location>
        <begin position="103"/>
        <end position="419"/>
    </location>
</feature>
<dbReference type="PANTHER" id="PTHR11733">
    <property type="entry name" value="ZINC METALLOPROTEASE FAMILY M13 NEPRILYSIN-RELATED"/>
    <property type="match status" value="1"/>
</dbReference>
<dbReference type="EMBL" id="ADMH02001710">
    <property type="protein sequence ID" value="ETN61340.1"/>
    <property type="molecule type" value="Genomic_DNA"/>
</dbReference>
<dbReference type="Pfam" id="PF05649">
    <property type="entry name" value="Peptidase_M13_N"/>
    <property type="match status" value="1"/>
</dbReference>
<dbReference type="FunCoup" id="W5JEM2">
    <property type="interactions" value="66"/>
</dbReference>
<dbReference type="Proteomes" id="UP000000673">
    <property type="component" value="Unassembled WGS sequence"/>
</dbReference>
<keyword evidence="4" id="KW-1133">Transmembrane helix</keyword>
<dbReference type="GO" id="GO:0004222">
    <property type="term" value="F:metalloendopeptidase activity"/>
    <property type="evidence" value="ECO:0007669"/>
    <property type="project" value="InterPro"/>
</dbReference>